<dbReference type="RefSeq" id="WP_015062570.1">
    <property type="nucleotide sequence ID" value="NC_019341.1"/>
</dbReference>
<dbReference type="GO" id="GO:0005524">
    <property type="term" value="F:ATP binding"/>
    <property type="evidence" value="ECO:0007669"/>
    <property type="project" value="InterPro"/>
</dbReference>
<dbReference type="Pfam" id="PF03135">
    <property type="entry name" value="CagE_TrbE_VirB"/>
    <property type="match status" value="1"/>
</dbReference>
<evidence type="ECO:0000313" key="2">
    <source>
        <dbReference type="EMBL" id="AFK89808.1"/>
    </source>
</evidence>
<evidence type="ECO:0000259" key="1">
    <source>
        <dbReference type="Pfam" id="PF03135"/>
    </source>
</evidence>
<dbReference type="EMBL" id="JQ418534">
    <property type="protein sequence ID" value="AFK89808.1"/>
    <property type="molecule type" value="Genomic_DNA"/>
</dbReference>
<proteinExistence type="predicted"/>
<accession>I3W2I1</accession>
<dbReference type="AlphaFoldDB" id="I3W2I1"/>
<reference evidence="2" key="1">
    <citation type="submission" date="2012-01" db="EMBL/GenBank/DDBJ databases">
        <authorList>
            <person name="Summers A.O."/>
            <person name="Wireman J."/>
        </authorList>
    </citation>
    <scope>NUCLEOTIDE SEQUENCE</scope>
    <source>
        <strain evidence="2">NCPPB880</strain>
        <plasmid evidence="2">pNCPPB880-40</plasmid>
    </source>
</reference>
<name>I3W2I1_PSESX</name>
<dbReference type="InterPro" id="IPR018145">
    <property type="entry name" value="CagE_TrbE_VirB_cntrl_dom"/>
</dbReference>
<protein>
    <submittedName>
        <fullName evidence="2">ATPase provides energy for both assembly of type IV secretion complex and secretion of T-DNA complex (VirB4)</fullName>
    </submittedName>
</protein>
<geneLocation type="plasmid" evidence="2">
    <name>pNCPPB880-40</name>
</geneLocation>
<organism evidence="2">
    <name type="scientific">Pseudomonas syringae</name>
    <dbReference type="NCBI Taxonomy" id="317"/>
    <lineage>
        <taxon>Bacteria</taxon>
        <taxon>Pseudomonadati</taxon>
        <taxon>Pseudomonadota</taxon>
        <taxon>Gammaproteobacteria</taxon>
        <taxon>Pseudomonadales</taxon>
        <taxon>Pseudomonadaceae</taxon>
        <taxon>Pseudomonas</taxon>
    </lineage>
</organism>
<sequence length="470" mass="52955">MGAQAKNIKEALNFRKEPSFMKYIPYSYHVTDSVISTTNGDYLTIYKLTGRSHDCASAADLLKWLEDLNQMLKSVGSENVKFWTHLHHRQVEDYPESNHTLAFPRMLNKSLRKKVEDVPLMTNDLYLTVVYNPIGDATQKAFSAFEKASRQDLVDIQEECLTAMEEITELMDQGLRAYGATRLGIYYRNLKGEVVQDATVDDDLDGIEGEWEVDPDDLLADTLDEFPTGIDADTGETAFAYSSALEWLSFLCNGERNPVPVCSRRIRNYLMHNRVVSSLWGDILQIRTMDSTFYTAGVEVRDYVAKTEPGQFNLLMEAPFEFIMTQSFACMSYGAALSFLDKQEKSLLDTGDKGRTQVRELADANDHITSKNFIMGWHHASVHVIANTAKAAQKHARKIRSMFTLCGVEASAVGLASEAAYYARLPGNTQFVPRPVPINSWNFVCFSSMHRNFKMPMHQADAMEGGVMPS</sequence>
<keyword evidence="2" id="KW-0614">Plasmid</keyword>
<feature type="domain" description="CagE TrbE VirB component of type IV transporter system central" evidence="1">
    <location>
        <begin position="236"/>
        <end position="434"/>
    </location>
</feature>